<accession>A0A482ML20</accession>
<proteinExistence type="predicted"/>
<name>A0A482ML20_9CAUD</name>
<evidence type="ECO:0000313" key="2">
    <source>
        <dbReference type="Proteomes" id="UP000301424"/>
    </source>
</evidence>
<gene>
    <name evidence="1" type="ORF">BcepSauron_371</name>
</gene>
<dbReference type="Proteomes" id="UP000301424">
    <property type="component" value="Segment"/>
</dbReference>
<dbReference type="EMBL" id="MK552141">
    <property type="protein sequence ID" value="QBQ74751.1"/>
    <property type="molecule type" value="Genomic_DNA"/>
</dbReference>
<protein>
    <submittedName>
        <fullName evidence="1">Uncharacterized protein</fullName>
    </submittedName>
</protein>
<reference evidence="1 2" key="1">
    <citation type="submission" date="2019-02" db="EMBL/GenBank/DDBJ databases">
        <title>Complete genome sequence of Burkholderia cenocepacia phage BcepSauron.</title>
        <authorList>
            <person name="Park K."/>
            <person name="Gonzalez C."/>
            <person name="Liu M."/>
            <person name="Gill J."/>
        </authorList>
    </citation>
    <scope>NUCLEOTIDE SEQUENCE [LARGE SCALE GENOMIC DNA]</scope>
</reference>
<organism evidence="1 2">
    <name type="scientific">Burkholderia phage BcepSauron</name>
    <dbReference type="NCBI Taxonomy" id="2530033"/>
    <lineage>
        <taxon>Viruses</taxon>
        <taxon>Duplodnaviria</taxon>
        <taxon>Heunggongvirae</taxon>
        <taxon>Uroviricota</taxon>
        <taxon>Caudoviricetes</taxon>
        <taxon>Sarumanvirus</taxon>
        <taxon>Sarumanvirus bcepsauron</taxon>
    </lineage>
</organism>
<sequence>MKAIDYLKSLHEVCAFQSTERRGTGPASNSELGRWLKSGALHVNGKAYGPMDKIEFPITSVVLFPKSKRSRSTLL</sequence>
<keyword evidence="2" id="KW-1185">Reference proteome</keyword>
<evidence type="ECO:0000313" key="1">
    <source>
        <dbReference type="EMBL" id="QBQ74751.1"/>
    </source>
</evidence>